<feature type="transmembrane region" description="Helical" evidence="6">
    <location>
        <begin position="251"/>
        <end position="271"/>
    </location>
</feature>
<dbReference type="AlphaFoldDB" id="A0AAU9EJE6"/>
<evidence type="ECO:0000256" key="6">
    <source>
        <dbReference type="SAM" id="Phobius"/>
    </source>
</evidence>
<dbReference type="InterPro" id="IPR038078">
    <property type="entry name" value="PhoU-like_sf"/>
</dbReference>
<evidence type="ECO:0000259" key="7">
    <source>
        <dbReference type="Pfam" id="PF01895"/>
    </source>
</evidence>
<dbReference type="InterPro" id="IPR003841">
    <property type="entry name" value="Na/Pi_transpt"/>
</dbReference>
<proteinExistence type="predicted"/>
<dbReference type="NCBIfam" id="NF037997">
    <property type="entry name" value="Na_Pi_symport"/>
    <property type="match status" value="1"/>
</dbReference>
<dbReference type="Gene3D" id="1.20.58.220">
    <property type="entry name" value="Phosphate transport system protein phou homolog 2, domain 2"/>
    <property type="match status" value="1"/>
</dbReference>
<dbReference type="EMBL" id="AP028679">
    <property type="protein sequence ID" value="BEQ16130.1"/>
    <property type="molecule type" value="Genomic_DNA"/>
</dbReference>
<dbReference type="InterPro" id="IPR004633">
    <property type="entry name" value="NaPi_cotrn-rel/YqeW-like"/>
</dbReference>
<dbReference type="GO" id="GO:0044341">
    <property type="term" value="P:sodium-dependent phosphate transport"/>
    <property type="evidence" value="ECO:0007669"/>
    <property type="project" value="InterPro"/>
</dbReference>
<evidence type="ECO:0000313" key="8">
    <source>
        <dbReference type="EMBL" id="BEQ16130.1"/>
    </source>
</evidence>
<accession>A0AAU9EJE6</accession>
<feature type="transmembrane region" description="Helical" evidence="6">
    <location>
        <begin position="46"/>
        <end position="65"/>
    </location>
</feature>
<dbReference type="RefSeq" id="WP_338601525.1">
    <property type="nucleotide sequence ID" value="NZ_AP028679.1"/>
</dbReference>
<comment type="subcellular location">
    <subcellularLocation>
        <location evidence="1">Cell membrane</location>
        <topology evidence="1">Multi-pass membrane protein</topology>
    </subcellularLocation>
</comment>
<feature type="transmembrane region" description="Helical" evidence="6">
    <location>
        <begin position="170"/>
        <end position="192"/>
    </location>
</feature>
<evidence type="ECO:0000256" key="3">
    <source>
        <dbReference type="ARBA" id="ARBA00022692"/>
    </source>
</evidence>
<evidence type="ECO:0000256" key="5">
    <source>
        <dbReference type="ARBA" id="ARBA00023136"/>
    </source>
</evidence>
<evidence type="ECO:0000256" key="1">
    <source>
        <dbReference type="ARBA" id="ARBA00004651"/>
    </source>
</evidence>
<dbReference type="Pfam" id="PF02690">
    <property type="entry name" value="Na_Pi_cotrans"/>
    <property type="match status" value="2"/>
</dbReference>
<keyword evidence="4 6" id="KW-1133">Transmembrane helix</keyword>
<dbReference type="GO" id="GO:0005436">
    <property type="term" value="F:sodium:phosphate symporter activity"/>
    <property type="evidence" value="ECO:0007669"/>
    <property type="project" value="InterPro"/>
</dbReference>
<dbReference type="GO" id="GO:0005886">
    <property type="term" value="C:plasma membrane"/>
    <property type="evidence" value="ECO:0007669"/>
    <property type="project" value="UniProtKB-SubCell"/>
</dbReference>
<organism evidence="8 9">
    <name type="scientific">Desulfoferula mesophila</name>
    <dbReference type="NCBI Taxonomy" id="3058419"/>
    <lineage>
        <taxon>Bacteria</taxon>
        <taxon>Pseudomonadati</taxon>
        <taxon>Thermodesulfobacteriota</taxon>
        <taxon>Desulfarculia</taxon>
        <taxon>Desulfarculales</taxon>
        <taxon>Desulfarculaceae</taxon>
        <taxon>Desulfoferula</taxon>
    </lineage>
</organism>
<evidence type="ECO:0000313" key="9">
    <source>
        <dbReference type="Proteomes" id="UP001366166"/>
    </source>
</evidence>
<keyword evidence="9" id="KW-1185">Reference proteome</keyword>
<evidence type="ECO:0000256" key="4">
    <source>
        <dbReference type="ARBA" id="ARBA00022989"/>
    </source>
</evidence>
<dbReference type="SUPFAM" id="SSF109755">
    <property type="entry name" value="PhoU-like"/>
    <property type="match status" value="1"/>
</dbReference>
<feature type="domain" description="PhoU" evidence="7">
    <location>
        <begin position="472"/>
        <end position="556"/>
    </location>
</feature>
<feature type="transmembrane region" description="Helical" evidence="6">
    <location>
        <begin position="130"/>
        <end position="149"/>
    </location>
</feature>
<feature type="transmembrane region" description="Helical" evidence="6">
    <location>
        <begin position="6"/>
        <end position="25"/>
    </location>
</feature>
<evidence type="ECO:0000256" key="2">
    <source>
        <dbReference type="ARBA" id="ARBA00022475"/>
    </source>
</evidence>
<name>A0AAU9EJE6_9BACT</name>
<keyword evidence="3 6" id="KW-0812">Transmembrane</keyword>
<feature type="domain" description="PhoU" evidence="7">
    <location>
        <begin position="367"/>
        <end position="452"/>
    </location>
</feature>
<dbReference type="NCBIfam" id="TIGR00704">
    <property type="entry name" value="NaPi_cotrn_rel"/>
    <property type="match status" value="1"/>
</dbReference>
<gene>
    <name evidence="8" type="ORF">FAK_31960</name>
</gene>
<keyword evidence="5 6" id="KW-0472">Membrane</keyword>
<dbReference type="Pfam" id="PF01895">
    <property type="entry name" value="PhoU"/>
    <property type="match status" value="2"/>
</dbReference>
<dbReference type="PANTHER" id="PTHR10010:SF46">
    <property type="entry name" value="SODIUM-DEPENDENT PHOSPHATE TRANSPORT PROTEIN 2B"/>
    <property type="match status" value="1"/>
</dbReference>
<protein>
    <submittedName>
        <fullName evidence="8">Na/Pi cotransporter</fullName>
    </submittedName>
</protein>
<dbReference type="KEGG" id="dmp:FAK_31960"/>
<sequence length="560" mass="61577">MNFTGIIIQALGGLGLFLFGMKLMSEGLQKVAGDRLRAFLEAVSNRRVVGCLVGALVTAVVQSSSVTTVTLVGFVNAGLMNLTQALGVILGANVGTTITAQLIAFKISDLALPAIFIGVAFKFFAKRRKWQYVGEIILGFGLLFYGMELMKNGFKPLRSHPEFIAFFTKFDAGSIGGILLCVLTGTVLTVLVQSSSATVGITMALASQGLLNLPGSVALILGDNIGTTITAELASIGGTLVARQTARAHTLFNVMGVLYIVVLFKPFLWLVEWVTGGIMGIGPAQQLVGSEQPNISRYIANAHTMFNVINATVFLACLPILVRVATKLTWGKPEEAQMMDLGRPMHLDYKFVDNPTVALTQAREETVRMGRLAQVMYRDVTEVMFNRKLEHLARWKQSEEALDNLQKAITDFLVQVSQGTITDAESREINSMLRMVNNIERVGDATENLAELTEEMVENKLELAERGMEDYRTMRNKVGRFLEMVVTAAAERNRDIMEVAQTMEDEIDFMREQMRDDYLTRLRSGVCTVDPGLVFVDMLTNFEKVGDYCYNVAQAVAGLR</sequence>
<dbReference type="PANTHER" id="PTHR10010">
    <property type="entry name" value="SOLUTE CARRIER FAMILY 34 SODIUM PHOSPHATE , MEMBER 2-RELATED"/>
    <property type="match status" value="1"/>
</dbReference>
<reference evidence="9" key="1">
    <citation type="journal article" date="2023" name="Arch. Microbiol.">
        <title>Desulfoferula mesophilus gen. nov. sp. nov., a mesophilic sulfate-reducing bacterium isolated from a brackish lake sediment.</title>
        <authorList>
            <person name="Watanabe T."/>
            <person name="Yabe T."/>
            <person name="Tsuji J.M."/>
            <person name="Fukui M."/>
        </authorList>
    </citation>
    <scope>NUCLEOTIDE SEQUENCE [LARGE SCALE GENOMIC DNA]</scope>
    <source>
        <strain evidence="9">12FAK</strain>
    </source>
</reference>
<dbReference type="InterPro" id="IPR026022">
    <property type="entry name" value="PhoU_dom"/>
</dbReference>
<feature type="transmembrane region" description="Helical" evidence="6">
    <location>
        <begin position="103"/>
        <end position="124"/>
    </location>
</feature>
<dbReference type="Proteomes" id="UP001366166">
    <property type="component" value="Chromosome"/>
</dbReference>
<keyword evidence="2" id="KW-1003">Cell membrane</keyword>